<dbReference type="GO" id="GO:0005737">
    <property type="term" value="C:cytoplasm"/>
    <property type="evidence" value="ECO:0007669"/>
    <property type="project" value="UniProtKB-SubCell"/>
</dbReference>
<comment type="subcellular location">
    <subcellularLocation>
        <location evidence="2">Cytoplasm</location>
    </subcellularLocation>
</comment>
<dbReference type="Proteomes" id="UP000244892">
    <property type="component" value="Chromosome"/>
</dbReference>
<evidence type="ECO:0000256" key="2">
    <source>
        <dbReference type="PIRNR" id="PIRNR006276"/>
    </source>
</evidence>
<comment type="similarity">
    <text evidence="1 2">Belongs to the universal stress protein A family.</text>
</comment>
<proteinExistence type="inferred from homology"/>
<dbReference type="Pfam" id="PF00582">
    <property type="entry name" value="Usp"/>
    <property type="match status" value="1"/>
</dbReference>
<evidence type="ECO:0000313" key="5">
    <source>
        <dbReference type="Proteomes" id="UP000244892"/>
    </source>
</evidence>
<feature type="domain" description="UspA" evidence="3">
    <location>
        <begin position="1"/>
        <end position="148"/>
    </location>
</feature>
<dbReference type="EMBL" id="CP029210">
    <property type="protein sequence ID" value="AWI54238.1"/>
    <property type="molecule type" value="Genomic_DNA"/>
</dbReference>
<dbReference type="InterPro" id="IPR006016">
    <property type="entry name" value="UspA"/>
</dbReference>
<dbReference type="RefSeq" id="WP_109037234.1">
    <property type="nucleotide sequence ID" value="NZ_CP029210.1"/>
</dbReference>
<dbReference type="InterPro" id="IPR006015">
    <property type="entry name" value="Universal_stress_UspA"/>
</dbReference>
<dbReference type="AlphaFoldDB" id="A0A2U8FTW0"/>
<accession>A0A2U8FTW0</accession>
<keyword evidence="5" id="KW-1185">Reference proteome</keyword>
<dbReference type="SUPFAM" id="SSF52402">
    <property type="entry name" value="Adenine nucleotide alpha hydrolases-like"/>
    <property type="match status" value="1"/>
</dbReference>
<evidence type="ECO:0000259" key="3">
    <source>
        <dbReference type="Pfam" id="PF00582"/>
    </source>
</evidence>
<dbReference type="KEGG" id="aon:DEH84_13000"/>
<name>A0A2U8FTW0_9BURK</name>
<dbReference type="PIRSF" id="PIRSF006276">
    <property type="entry name" value="UspA"/>
    <property type="match status" value="1"/>
</dbReference>
<keyword evidence="2" id="KW-0963">Cytoplasm</keyword>
<reference evidence="4 5" key="1">
    <citation type="submission" date="2018-05" db="EMBL/GenBank/DDBJ databases">
        <title>complete genome sequence of Aquabacterium olei NBRC 110486.</title>
        <authorList>
            <person name="Tang B."/>
            <person name="Chang J."/>
            <person name="Zhang L."/>
            <person name="Yang H."/>
        </authorList>
    </citation>
    <scope>NUCLEOTIDE SEQUENCE [LARGE SCALE GENOMIC DNA]</scope>
    <source>
        <strain evidence="4 5">NBRC 110486</strain>
    </source>
</reference>
<dbReference type="PANTHER" id="PTHR46268:SF15">
    <property type="entry name" value="UNIVERSAL STRESS PROTEIN HP_0031"/>
    <property type="match status" value="1"/>
</dbReference>
<dbReference type="Gene3D" id="3.40.50.620">
    <property type="entry name" value="HUPs"/>
    <property type="match status" value="1"/>
</dbReference>
<protein>
    <recommendedName>
        <fullName evidence="2">Universal stress protein</fullName>
    </recommendedName>
</protein>
<organism evidence="4 5">
    <name type="scientific">Aquabacterium olei</name>
    <dbReference type="NCBI Taxonomy" id="1296669"/>
    <lineage>
        <taxon>Bacteria</taxon>
        <taxon>Pseudomonadati</taxon>
        <taxon>Pseudomonadota</taxon>
        <taxon>Betaproteobacteria</taxon>
        <taxon>Burkholderiales</taxon>
        <taxon>Aquabacterium</taxon>
    </lineage>
</organism>
<dbReference type="PANTHER" id="PTHR46268">
    <property type="entry name" value="STRESS RESPONSE PROTEIN NHAX"/>
    <property type="match status" value="1"/>
</dbReference>
<dbReference type="PRINTS" id="PR01438">
    <property type="entry name" value="UNVRSLSTRESS"/>
</dbReference>
<sequence>MYEHLLVPVDGSELSNKAIDHSIGLAKMLGASITGFTAEPPLPVLVVEQSAVAYDVATFQEHEKRCEAHAREVLQAFADKAKAAGVAFDGQFVITDSVQDAIVETAKRQGCDLVVMATHGRHGLDALIHGSLTKSVLAHSQVPLLVLHG</sequence>
<dbReference type="OrthoDB" id="5295044at2"/>
<dbReference type="CDD" id="cd00293">
    <property type="entry name" value="USP-like"/>
    <property type="match status" value="1"/>
</dbReference>
<dbReference type="InterPro" id="IPR014729">
    <property type="entry name" value="Rossmann-like_a/b/a_fold"/>
</dbReference>
<evidence type="ECO:0000313" key="4">
    <source>
        <dbReference type="EMBL" id="AWI54238.1"/>
    </source>
</evidence>
<evidence type="ECO:0000256" key="1">
    <source>
        <dbReference type="ARBA" id="ARBA00008791"/>
    </source>
</evidence>
<gene>
    <name evidence="4" type="ORF">DEH84_13000</name>
</gene>